<dbReference type="Pfam" id="PF03101">
    <property type="entry name" value="FAR1"/>
    <property type="match status" value="1"/>
</dbReference>
<dbReference type="PANTHER" id="PTHR46328:SF41">
    <property type="entry name" value="FAR1 DNA BINDING DOMAIN, FHY3_FAR1 FAMILY-RELATED"/>
    <property type="match status" value="1"/>
</dbReference>
<keyword evidence="3" id="KW-1185">Reference proteome</keyword>
<dbReference type="InterPro" id="IPR004330">
    <property type="entry name" value="FAR1_DNA_bnd_dom"/>
</dbReference>
<dbReference type="EMBL" id="JAVXUP010000660">
    <property type="protein sequence ID" value="KAK3023357.1"/>
    <property type="molecule type" value="Genomic_DNA"/>
</dbReference>
<sequence>MKNIDTQEAAYEFYNQCTLLNGFGTHKHNADMIMAIYAIFRRQFVCSKQGFKKQDDKRLKGMKKRRRDLRTGWEAMIQFQDVHNHPITITPSKVIRHRPYSKYHYTNVYKSLMAGVNNEA</sequence>
<proteinExistence type="predicted"/>
<dbReference type="PANTHER" id="PTHR46328">
    <property type="entry name" value="FAR-RED IMPAIRED RESPONSIVE (FAR1) FAMILY PROTEIN-RELATED"/>
    <property type="match status" value="1"/>
</dbReference>
<name>A0AA89B353_9ASTE</name>
<accession>A0AA89B353</accession>
<evidence type="ECO:0000313" key="2">
    <source>
        <dbReference type="EMBL" id="KAK3023357.1"/>
    </source>
</evidence>
<evidence type="ECO:0000313" key="3">
    <source>
        <dbReference type="Proteomes" id="UP001188597"/>
    </source>
</evidence>
<dbReference type="Proteomes" id="UP001188597">
    <property type="component" value="Unassembled WGS sequence"/>
</dbReference>
<comment type="caution">
    <text evidence="2">The sequence shown here is derived from an EMBL/GenBank/DDBJ whole genome shotgun (WGS) entry which is preliminary data.</text>
</comment>
<organism evidence="2 3">
    <name type="scientific">Escallonia herrerae</name>
    <dbReference type="NCBI Taxonomy" id="1293975"/>
    <lineage>
        <taxon>Eukaryota</taxon>
        <taxon>Viridiplantae</taxon>
        <taxon>Streptophyta</taxon>
        <taxon>Embryophyta</taxon>
        <taxon>Tracheophyta</taxon>
        <taxon>Spermatophyta</taxon>
        <taxon>Magnoliopsida</taxon>
        <taxon>eudicotyledons</taxon>
        <taxon>Gunneridae</taxon>
        <taxon>Pentapetalae</taxon>
        <taxon>asterids</taxon>
        <taxon>campanulids</taxon>
        <taxon>Escalloniales</taxon>
        <taxon>Escalloniaceae</taxon>
        <taxon>Escallonia</taxon>
    </lineage>
</organism>
<evidence type="ECO:0000259" key="1">
    <source>
        <dbReference type="Pfam" id="PF03101"/>
    </source>
</evidence>
<protein>
    <recommendedName>
        <fullName evidence="1">FAR1 domain-containing protein</fullName>
    </recommendedName>
</protein>
<reference evidence="2" key="1">
    <citation type="submission" date="2022-12" db="EMBL/GenBank/DDBJ databases">
        <title>Draft genome assemblies for two species of Escallonia (Escalloniales).</title>
        <authorList>
            <person name="Chanderbali A."/>
            <person name="Dervinis C."/>
            <person name="Anghel I."/>
            <person name="Soltis D."/>
            <person name="Soltis P."/>
            <person name="Zapata F."/>
        </authorList>
    </citation>
    <scope>NUCLEOTIDE SEQUENCE</scope>
    <source>
        <strain evidence="2">UCBG64.0493</strain>
        <tissue evidence="2">Leaf</tissue>
    </source>
</reference>
<gene>
    <name evidence="2" type="ORF">RJ639_043438</name>
</gene>
<feature type="domain" description="FAR1" evidence="1">
    <location>
        <begin position="12"/>
        <end position="81"/>
    </location>
</feature>
<dbReference type="AlphaFoldDB" id="A0AA89B353"/>